<dbReference type="InterPro" id="IPR045596">
    <property type="entry name" value="DUF6459"/>
</dbReference>
<organism evidence="2 3">
    <name type="scientific">Gordonia insulae</name>
    <dbReference type="NCBI Taxonomy" id="2420509"/>
    <lineage>
        <taxon>Bacteria</taxon>
        <taxon>Bacillati</taxon>
        <taxon>Actinomycetota</taxon>
        <taxon>Actinomycetes</taxon>
        <taxon>Mycobacteriales</taxon>
        <taxon>Gordoniaceae</taxon>
        <taxon>Gordonia</taxon>
    </lineage>
</organism>
<feature type="region of interest" description="Disordered" evidence="1">
    <location>
        <begin position="82"/>
        <end position="108"/>
    </location>
</feature>
<feature type="compositionally biased region" description="Low complexity" evidence="1">
    <location>
        <begin position="90"/>
        <end position="103"/>
    </location>
</feature>
<dbReference type="Proteomes" id="UP000271469">
    <property type="component" value="Chromosome"/>
</dbReference>
<evidence type="ECO:0000256" key="1">
    <source>
        <dbReference type="SAM" id="MobiDB-lite"/>
    </source>
</evidence>
<reference evidence="2 3" key="1">
    <citation type="submission" date="2018-11" db="EMBL/GenBank/DDBJ databases">
        <title>Gordonia insulae sp. nov., isolated from an island soil.</title>
        <authorList>
            <person name="Kim Y.S."/>
            <person name="Kim S.B."/>
        </authorList>
    </citation>
    <scope>NUCLEOTIDE SEQUENCE [LARGE SCALE GENOMIC DNA]</scope>
    <source>
        <strain evidence="2 3">MMS17-SY073</strain>
    </source>
</reference>
<dbReference type="AlphaFoldDB" id="A0A3G8JU50"/>
<dbReference type="EMBL" id="CP033972">
    <property type="protein sequence ID" value="AZG48453.1"/>
    <property type="molecule type" value="Genomic_DNA"/>
</dbReference>
<name>A0A3G8JU50_9ACTN</name>
<dbReference type="KEGG" id="gom:D7316_05070"/>
<keyword evidence="3" id="KW-1185">Reference proteome</keyword>
<sequence length="180" mass="19476">MAPGPPAVVSSDAPRAAGSPVTVARGASPRALAVATTEARRFSIGTLTLLLEIIDRRRGLNQLEAHAPAHLLEQVATLVRMHDSSRRGSTRQGSTRQGSTRGGASSVHDNAATLRRVHIQMCGPGAAEIFGSYRRGERVRAFAARIEQMPCRVRSPRGQSRVGLSRMVEYRWQLVAFTLV</sequence>
<protein>
    <submittedName>
        <fullName evidence="2">Uncharacterized protein</fullName>
    </submittedName>
</protein>
<dbReference type="Pfam" id="PF20060">
    <property type="entry name" value="DUF6459"/>
    <property type="match status" value="1"/>
</dbReference>
<dbReference type="RefSeq" id="WP_232017073.1">
    <property type="nucleotide sequence ID" value="NZ_CP033972.1"/>
</dbReference>
<evidence type="ECO:0000313" key="3">
    <source>
        <dbReference type="Proteomes" id="UP000271469"/>
    </source>
</evidence>
<feature type="region of interest" description="Disordered" evidence="1">
    <location>
        <begin position="1"/>
        <end position="22"/>
    </location>
</feature>
<evidence type="ECO:0000313" key="2">
    <source>
        <dbReference type="EMBL" id="AZG48453.1"/>
    </source>
</evidence>
<gene>
    <name evidence="2" type="ORF">D7316_05070</name>
</gene>
<proteinExistence type="predicted"/>
<accession>A0A3G8JU50</accession>